<accession>A0A7L0LVZ9</accession>
<reference evidence="2 3" key="1">
    <citation type="submission" date="2019-09" db="EMBL/GenBank/DDBJ databases">
        <title>Bird 10,000 Genomes (B10K) Project - Family phase.</title>
        <authorList>
            <person name="Zhang G."/>
        </authorList>
    </citation>
    <scope>NUCLEOTIDE SEQUENCE [LARGE SCALE GENOMIC DNA]</scope>
    <source>
        <strain evidence="2">B10K-DU-001-46</strain>
        <tissue evidence="2">Muscle</tissue>
    </source>
</reference>
<feature type="non-terminal residue" evidence="2">
    <location>
        <position position="1"/>
    </location>
</feature>
<gene>
    <name evidence="2" type="primary">Ddb1_1</name>
    <name evidence="2" type="ORF">AMAGUI_R00878</name>
</gene>
<dbReference type="Proteomes" id="UP000531168">
    <property type="component" value="Unassembled WGS sequence"/>
</dbReference>
<organism evidence="2 3">
    <name type="scientific">Amazona guildingii</name>
    <dbReference type="NCBI Taxonomy" id="175529"/>
    <lineage>
        <taxon>Eukaryota</taxon>
        <taxon>Metazoa</taxon>
        <taxon>Chordata</taxon>
        <taxon>Craniata</taxon>
        <taxon>Vertebrata</taxon>
        <taxon>Euteleostomi</taxon>
        <taxon>Archelosauria</taxon>
        <taxon>Archosauria</taxon>
        <taxon>Dinosauria</taxon>
        <taxon>Saurischia</taxon>
        <taxon>Theropoda</taxon>
        <taxon>Coelurosauria</taxon>
        <taxon>Aves</taxon>
        <taxon>Neognathae</taxon>
        <taxon>Neoaves</taxon>
        <taxon>Telluraves</taxon>
        <taxon>Australaves</taxon>
        <taxon>Psittaciformes</taxon>
        <taxon>Psittacidae</taxon>
        <taxon>Amazona</taxon>
    </lineage>
</organism>
<dbReference type="InterPro" id="IPR015943">
    <property type="entry name" value="WD40/YVTN_repeat-like_dom_sf"/>
</dbReference>
<feature type="domain" description="RSE1/DDB1/CPSF1 first beta-propeller" evidence="1">
    <location>
        <begin position="6"/>
        <end position="53"/>
    </location>
</feature>
<evidence type="ECO:0000313" key="3">
    <source>
        <dbReference type="Proteomes" id="UP000531168"/>
    </source>
</evidence>
<comment type="caution">
    <text evidence="2">The sequence shown here is derived from an EMBL/GenBank/DDBJ whole genome shotgun (WGS) entry which is preliminary data.</text>
</comment>
<sequence>VMVHLHLLTSQTSIAECLTYLDNGVVFVGSRLGDSQLVKLNVDSNEQGSYVVAMETFTNLGPIVDMCVVDLERQGQGQVMLLLLCFARC</sequence>
<dbReference type="AlphaFoldDB" id="A0A7L0LVZ9"/>
<protein>
    <submittedName>
        <fullName evidence="2">DDB1 protein</fullName>
    </submittedName>
</protein>
<dbReference type="Gene3D" id="2.130.10.10">
    <property type="entry name" value="YVTN repeat-like/Quinoprotein amine dehydrogenase"/>
    <property type="match status" value="2"/>
</dbReference>
<dbReference type="InterPro" id="IPR050358">
    <property type="entry name" value="RSE1/DDB1/CFT1"/>
</dbReference>
<evidence type="ECO:0000259" key="1">
    <source>
        <dbReference type="Pfam" id="PF10433"/>
    </source>
</evidence>
<proteinExistence type="predicted"/>
<feature type="non-terminal residue" evidence="2">
    <location>
        <position position="89"/>
    </location>
</feature>
<keyword evidence="3" id="KW-1185">Reference proteome</keyword>
<dbReference type="PANTHER" id="PTHR10644">
    <property type="entry name" value="DNA REPAIR/RNA PROCESSING CPSF FAMILY"/>
    <property type="match status" value="1"/>
</dbReference>
<dbReference type="Pfam" id="PF10433">
    <property type="entry name" value="Beta-prop_RSE1_1st"/>
    <property type="match status" value="1"/>
</dbReference>
<name>A0A7L0LVZ9_9PSIT</name>
<dbReference type="InterPro" id="IPR018846">
    <property type="entry name" value="Beta-prop_RSE1/DDB1/CPSF1_1st"/>
</dbReference>
<dbReference type="EMBL" id="VXAR01001785">
    <property type="protein sequence ID" value="NXK72866.1"/>
    <property type="molecule type" value="Genomic_DNA"/>
</dbReference>
<evidence type="ECO:0000313" key="2">
    <source>
        <dbReference type="EMBL" id="NXK72866.1"/>
    </source>
</evidence>